<accession>A0A7C1BIZ6</accession>
<evidence type="ECO:0000313" key="1">
    <source>
        <dbReference type="EMBL" id="HDM90173.1"/>
    </source>
</evidence>
<dbReference type="SUPFAM" id="SSF50939">
    <property type="entry name" value="Sialidases"/>
    <property type="match status" value="1"/>
</dbReference>
<dbReference type="InterPro" id="IPR036278">
    <property type="entry name" value="Sialidase_sf"/>
</dbReference>
<dbReference type="Proteomes" id="UP000885931">
    <property type="component" value="Unassembled WGS sequence"/>
</dbReference>
<dbReference type="EMBL" id="DRBW01000120">
    <property type="protein sequence ID" value="HDM90173.1"/>
    <property type="molecule type" value="Genomic_DNA"/>
</dbReference>
<comment type="caution">
    <text evidence="1">The sequence shown here is derived from an EMBL/GenBank/DDBJ whole genome shotgun (WGS) entry which is preliminary data.</text>
</comment>
<protein>
    <submittedName>
        <fullName evidence="1">T9SS type A sorting domain-containing protein</fullName>
    </submittedName>
</protein>
<organism evidence="1">
    <name type="scientific">candidate division WOR-3 bacterium</name>
    <dbReference type="NCBI Taxonomy" id="2052148"/>
    <lineage>
        <taxon>Bacteria</taxon>
        <taxon>Bacteria division WOR-3</taxon>
    </lineage>
</organism>
<reference evidence="1" key="1">
    <citation type="journal article" date="2020" name="mSystems">
        <title>Genome- and Community-Level Interaction Insights into Carbon Utilization and Element Cycling Functions of Hydrothermarchaeota in Hydrothermal Sediment.</title>
        <authorList>
            <person name="Zhou Z."/>
            <person name="Liu Y."/>
            <person name="Xu W."/>
            <person name="Pan J."/>
            <person name="Luo Z.H."/>
            <person name="Li M."/>
        </authorList>
    </citation>
    <scope>NUCLEOTIDE SEQUENCE [LARGE SCALE GENOMIC DNA]</scope>
    <source>
        <strain evidence="1">HyVt-237</strain>
    </source>
</reference>
<name>A0A7C1BIZ6_UNCW3</name>
<sequence length="819" mass="91199">MRYVVCMLFVAGLLMGGLIEAPPIEAIGIDEGDFPASSGAPEITPRDTISPVPNKRSVLGTAGKNIAVRGNTVVVIFGPPSGDPINFFDGVEVGYSFDGGHTWDFFVLSTTQVRRVYPGVIWPEDWDSPLFFWQEAESDGSTYLPSPIYVAWDLVFPNGVFNVEELPHSEEWDVWLPSADASGDTIIVTGIHLGNGEPYRSFIWRSYDRGISWEADTFITPSHGYEWHDTPIPRIGHDGYVAVITDWIVGYGWDAIAPFFLESLDGGRTWIDTINLWDACGWTPYDSASGWWYDYDFVLDTNDRPHIAWKFGVGILEYGDCWYISPTEGAPGAWEGWEMRLIAGEGNGATIVTQPSITYDPYHGILYYAVKGFFASGSDTFIDIGYFTSVDGGNTWQDEGVFVGPDEQEEEAFEFPVVLSSGEVPCGIRGSYLGDDLIFYHAGIVPQVTDISVFESANKDNLGFFVLVGDTFVPYMIIRNSGTEYAGTYEAYFKIKKFPETYVYSSSMTGGPLAPGEMDTLIFPPWVPEEPMKYEVISWVYLYGDLFLSNNWMKLDMRSVTGETWLSYLNDTVNVTFSNWYEPGRGWGARFTPPSYPCDLETVAVLLGMGENGPDDAVIVLVDDDGPGGMPGTVLFQDTVNVVDSLNWYYVVPEGTPVTISDGSFYVGVIQLGEVGPAFGFERAHPVSRQTLEYTGSWGPSRLRELADPKIKVKVHMEVEVTEMGSQIGFATLEPRLISLFPSITRNSVNIVFSNPYKGDLFVRLYDVSGRLVRSWKFGDLKRGRSKESLNVKGLEGVYFLRLGNERCWSPARKVVILK</sequence>
<gene>
    <name evidence="1" type="ORF">ENG67_03065</name>
</gene>
<dbReference type="Gene3D" id="2.120.10.10">
    <property type="match status" value="1"/>
</dbReference>
<dbReference type="AlphaFoldDB" id="A0A7C1BIZ6"/>
<proteinExistence type="predicted"/>